<dbReference type="EMBL" id="JAULSV010000002">
    <property type="protein sequence ID" value="KAK0652977.1"/>
    <property type="molecule type" value="Genomic_DNA"/>
</dbReference>
<reference evidence="2" key="1">
    <citation type="submission" date="2023-06" db="EMBL/GenBank/DDBJ databases">
        <title>Genome-scale phylogeny and comparative genomics of the fungal order Sordariales.</title>
        <authorList>
            <consortium name="Lawrence Berkeley National Laboratory"/>
            <person name="Hensen N."/>
            <person name="Bonometti L."/>
            <person name="Westerberg I."/>
            <person name="Brannstrom I.O."/>
            <person name="Guillou S."/>
            <person name="Cros-Aarteil S."/>
            <person name="Calhoun S."/>
            <person name="Haridas S."/>
            <person name="Kuo A."/>
            <person name="Mondo S."/>
            <person name="Pangilinan J."/>
            <person name="Riley R."/>
            <person name="Labutti K."/>
            <person name="Andreopoulos B."/>
            <person name="Lipzen A."/>
            <person name="Chen C."/>
            <person name="Yanf M."/>
            <person name="Daum C."/>
            <person name="Ng V."/>
            <person name="Clum A."/>
            <person name="Steindorff A."/>
            <person name="Ohm R."/>
            <person name="Martin F."/>
            <person name="Silar P."/>
            <person name="Natvig D."/>
            <person name="Lalanne C."/>
            <person name="Gautier V."/>
            <person name="Ament-Velasquez S.L."/>
            <person name="Kruys A."/>
            <person name="Hutchinson M.I."/>
            <person name="Powell A.J."/>
            <person name="Barry K."/>
            <person name="Miller A.N."/>
            <person name="Grigoriev I.V."/>
            <person name="Debuchy R."/>
            <person name="Gladieux P."/>
            <person name="Thoren M.H."/>
            <person name="Johannesson H."/>
        </authorList>
    </citation>
    <scope>NUCLEOTIDE SEQUENCE</scope>
    <source>
        <strain evidence="2">SMH2532-1</strain>
    </source>
</reference>
<protein>
    <submittedName>
        <fullName evidence="2">Uncharacterized protein</fullName>
    </submittedName>
</protein>
<organism evidence="2 3">
    <name type="scientific">Cercophora newfieldiana</name>
    <dbReference type="NCBI Taxonomy" id="92897"/>
    <lineage>
        <taxon>Eukaryota</taxon>
        <taxon>Fungi</taxon>
        <taxon>Dikarya</taxon>
        <taxon>Ascomycota</taxon>
        <taxon>Pezizomycotina</taxon>
        <taxon>Sordariomycetes</taxon>
        <taxon>Sordariomycetidae</taxon>
        <taxon>Sordariales</taxon>
        <taxon>Lasiosphaeriaceae</taxon>
        <taxon>Cercophora</taxon>
    </lineage>
</organism>
<accession>A0AA39YK11</accession>
<name>A0AA39YK11_9PEZI</name>
<proteinExistence type="predicted"/>
<gene>
    <name evidence="2" type="ORF">B0T16DRAFT_108718</name>
</gene>
<dbReference type="Proteomes" id="UP001174936">
    <property type="component" value="Unassembled WGS sequence"/>
</dbReference>
<keyword evidence="3" id="KW-1185">Reference proteome</keyword>
<dbReference type="AlphaFoldDB" id="A0AA39YK11"/>
<evidence type="ECO:0000313" key="3">
    <source>
        <dbReference type="Proteomes" id="UP001174936"/>
    </source>
</evidence>
<sequence>MVLGTGLWSIRLSAANLCDASRTTMGSPNPCMPISPFVTHCSLHPSSRRIEIFQASWGICLPTMMRHMIALHIRTHLQRALPLRTPPNDDYPSTGRGSGSTAADLVPENIQTC</sequence>
<evidence type="ECO:0000256" key="1">
    <source>
        <dbReference type="SAM" id="MobiDB-lite"/>
    </source>
</evidence>
<comment type="caution">
    <text evidence="2">The sequence shown here is derived from an EMBL/GenBank/DDBJ whole genome shotgun (WGS) entry which is preliminary data.</text>
</comment>
<feature type="region of interest" description="Disordered" evidence="1">
    <location>
        <begin position="82"/>
        <end position="113"/>
    </location>
</feature>
<evidence type="ECO:0000313" key="2">
    <source>
        <dbReference type="EMBL" id="KAK0652977.1"/>
    </source>
</evidence>